<evidence type="ECO:0000256" key="1">
    <source>
        <dbReference type="ARBA" id="ARBA00022475"/>
    </source>
</evidence>
<comment type="caution">
    <text evidence="6">The sequence shown here is derived from an EMBL/GenBank/DDBJ whole genome shotgun (WGS) entry which is preliminary data.</text>
</comment>
<evidence type="ECO:0000256" key="4">
    <source>
        <dbReference type="ARBA" id="ARBA00023136"/>
    </source>
</evidence>
<evidence type="ECO:0000256" key="5">
    <source>
        <dbReference type="SAM" id="Phobius"/>
    </source>
</evidence>
<keyword evidence="7" id="KW-1185">Reference proteome</keyword>
<evidence type="ECO:0000256" key="3">
    <source>
        <dbReference type="ARBA" id="ARBA00022989"/>
    </source>
</evidence>
<dbReference type="Proteomes" id="UP000549882">
    <property type="component" value="Unassembled WGS sequence"/>
</dbReference>
<keyword evidence="3 5" id="KW-1133">Transmembrane helix</keyword>
<feature type="transmembrane region" description="Helical" evidence="5">
    <location>
        <begin position="82"/>
        <end position="100"/>
    </location>
</feature>
<evidence type="ECO:0000256" key="2">
    <source>
        <dbReference type="ARBA" id="ARBA00022692"/>
    </source>
</evidence>
<feature type="transmembrane region" description="Helical" evidence="5">
    <location>
        <begin position="143"/>
        <end position="165"/>
    </location>
</feature>
<dbReference type="InterPro" id="IPR006008">
    <property type="entry name" value="YciB"/>
</dbReference>
<dbReference type="Pfam" id="PF04279">
    <property type="entry name" value="IspA"/>
    <property type="match status" value="1"/>
</dbReference>
<organism evidence="6 7">
    <name type="scientific">Rhizobium paranaense</name>
    <dbReference type="NCBI Taxonomy" id="1650438"/>
    <lineage>
        <taxon>Bacteria</taxon>
        <taxon>Pseudomonadati</taxon>
        <taxon>Pseudomonadota</taxon>
        <taxon>Alphaproteobacteria</taxon>
        <taxon>Hyphomicrobiales</taxon>
        <taxon>Rhizobiaceae</taxon>
        <taxon>Rhizobium/Agrobacterium group</taxon>
        <taxon>Rhizobium</taxon>
    </lineage>
</organism>
<dbReference type="AlphaFoldDB" id="A0A7W9D0F6"/>
<dbReference type="GO" id="GO:0005886">
    <property type="term" value="C:plasma membrane"/>
    <property type="evidence" value="ECO:0007669"/>
    <property type="project" value="TreeGrafter"/>
</dbReference>
<protein>
    <submittedName>
        <fullName evidence="6">Intracellular septation protein A</fullName>
    </submittedName>
</protein>
<evidence type="ECO:0000313" key="6">
    <source>
        <dbReference type="EMBL" id="MBB5572751.1"/>
    </source>
</evidence>
<dbReference type="PANTHER" id="PTHR36917:SF1">
    <property type="entry name" value="INNER MEMBRANE-SPANNING PROTEIN YCIB"/>
    <property type="match status" value="1"/>
</dbReference>
<accession>A0A7W9D0F6</accession>
<reference evidence="6 7" key="1">
    <citation type="submission" date="2020-08" db="EMBL/GenBank/DDBJ databases">
        <title>Genomic Encyclopedia of Type Strains, Phase IV (KMG-V): Genome sequencing to study the core and pangenomes of soil and plant-associated prokaryotes.</title>
        <authorList>
            <person name="Whitman W."/>
        </authorList>
    </citation>
    <scope>NUCLEOTIDE SEQUENCE [LARGE SCALE GENOMIC DNA]</scope>
    <source>
        <strain evidence="6 7">SEMIA 4064</strain>
    </source>
</reference>
<evidence type="ECO:0000313" key="7">
    <source>
        <dbReference type="Proteomes" id="UP000549882"/>
    </source>
</evidence>
<keyword evidence="2 5" id="KW-0812">Transmembrane</keyword>
<dbReference type="RefSeq" id="WP_245407499.1">
    <property type="nucleotide sequence ID" value="NZ_JACHBI010000002.1"/>
</dbReference>
<name>A0A7W9D0F6_9HYPH</name>
<dbReference type="EMBL" id="JACHBI010000002">
    <property type="protein sequence ID" value="MBB5572751.1"/>
    <property type="molecule type" value="Genomic_DNA"/>
</dbReference>
<gene>
    <name evidence="6" type="ORF">GGD50_001355</name>
</gene>
<proteinExistence type="predicted"/>
<feature type="transmembrane region" description="Helical" evidence="5">
    <location>
        <begin position="171"/>
        <end position="197"/>
    </location>
</feature>
<sequence length="237" mass="25928">MPSLDVDGWWLYDRYRSRDKGRSAVKSFFDAVRLLLADLASSLFFVVLLSLTHNATLSACSAIAFGLVQIGIQYLRRKPIDTMEWLSLFLVIAAGAATLLTDDPRFVLFKPSVIYSIVGVVMLKPGWMNRYLPAIARAVAPDVATYVGFVWAGLMFLSAALNVFVATAFDLSIWAVVMPAFGIGSKVVLMLAGFAAIRFTVRRRVRAMPEAEREALLISTGERVQSPSLATSAAGKL</sequence>
<feature type="transmembrane region" description="Helical" evidence="5">
    <location>
        <begin position="106"/>
        <end position="123"/>
    </location>
</feature>
<keyword evidence="4 5" id="KW-0472">Membrane</keyword>
<keyword evidence="1" id="KW-1003">Cell membrane</keyword>
<dbReference type="PANTHER" id="PTHR36917">
    <property type="entry name" value="INTRACELLULAR SEPTATION PROTEIN A-RELATED"/>
    <property type="match status" value="1"/>
</dbReference>